<dbReference type="EMBL" id="JACGWJ010000015">
    <property type="protein sequence ID" value="KAL0367134.1"/>
    <property type="molecule type" value="Genomic_DNA"/>
</dbReference>
<accession>A0AAW2QHI7</accession>
<dbReference type="Pfam" id="PF02992">
    <property type="entry name" value="Transposase_21"/>
    <property type="match status" value="1"/>
</dbReference>
<dbReference type="PANTHER" id="PTHR10775:SF188">
    <property type="entry name" value="TRANSPOSASE-ASSOCIATED DOMAIN-CONTAINING PROTEIN"/>
    <property type="match status" value="1"/>
</dbReference>
<dbReference type="AlphaFoldDB" id="A0AAW2QHI7"/>
<dbReference type="PANTHER" id="PTHR10775">
    <property type="entry name" value="OS08G0208400 PROTEIN"/>
    <property type="match status" value="1"/>
</dbReference>
<dbReference type="InterPro" id="IPR004242">
    <property type="entry name" value="Transposase_21"/>
</dbReference>
<protein>
    <submittedName>
        <fullName evidence="1">Uncharacterized protein</fullName>
    </submittedName>
</protein>
<reference evidence="1" key="2">
    <citation type="journal article" date="2024" name="Plant">
        <title>Genomic evolution and insights into agronomic trait innovations of Sesamum species.</title>
        <authorList>
            <person name="Miao H."/>
            <person name="Wang L."/>
            <person name="Qu L."/>
            <person name="Liu H."/>
            <person name="Sun Y."/>
            <person name="Le M."/>
            <person name="Wang Q."/>
            <person name="Wei S."/>
            <person name="Zheng Y."/>
            <person name="Lin W."/>
            <person name="Duan Y."/>
            <person name="Cao H."/>
            <person name="Xiong S."/>
            <person name="Wang X."/>
            <person name="Wei L."/>
            <person name="Li C."/>
            <person name="Ma Q."/>
            <person name="Ju M."/>
            <person name="Zhao R."/>
            <person name="Li G."/>
            <person name="Mu C."/>
            <person name="Tian Q."/>
            <person name="Mei H."/>
            <person name="Zhang T."/>
            <person name="Gao T."/>
            <person name="Zhang H."/>
        </authorList>
    </citation>
    <scope>NUCLEOTIDE SEQUENCE</scope>
    <source>
        <strain evidence="1">G02</strain>
    </source>
</reference>
<name>A0AAW2QHI7_SESRA</name>
<gene>
    <name evidence="1" type="ORF">Sradi_3603500</name>
</gene>
<reference evidence="1" key="1">
    <citation type="submission" date="2020-06" db="EMBL/GenBank/DDBJ databases">
        <authorList>
            <person name="Li T."/>
            <person name="Hu X."/>
            <person name="Zhang T."/>
            <person name="Song X."/>
            <person name="Zhang H."/>
            <person name="Dai N."/>
            <person name="Sheng W."/>
            <person name="Hou X."/>
            <person name="Wei L."/>
        </authorList>
    </citation>
    <scope>NUCLEOTIDE SEQUENCE</scope>
    <source>
        <strain evidence="1">G02</strain>
        <tissue evidence="1">Leaf</tissue>
    </source>
</reference>
<organism evidence="1">
    <name type="scientific">Sesamum radiatum</name>
    <name type="common">Black benniseed</name>
    <dbReference type="NCBI Taxonomy" id="300843"/>
    <lineage>
        <taxon>Eukaryota</taxon>
        <taxon>Viridiplantae</taxon>
        <taxon>Streptophyta</taxon>
        <taxon>Embryophyta</taxon>
        <taxon>Tracheophyta</taxon>
        <taxon>Spermatophyta</taxon>
        <taxon>Magnoliopsida</taxon>
        <taxon>eudicotyledons</taxon>
        <taxon>Gunneridae</taxon>
        <taxon>Pentapetalae</taxon>
        <taxon>asterids</taxon>
        <taxon>lamiids</taxon>
        <taxon>Lamiales</taxon>
        <taxon>Pedaliaceae</taxon>
        <taxon>Sesamum</taxon>
    </lineage>
</organism>
<comment type="caution">
    <text evidence="1">The sequence shown here is derived from an EMBL/GenBank/DDBJ whole genome shotgun (WGS) entry which is preliminary data.</text>
</comment>
<proteinExistence type="predicted"/>
<evidence type="ECO:0000313" key="1">
    <source>
        <dbReference type="EMBL" id="KAL0367134.1"/>
    </source>
</evidence>
<sequence>MVIPSPSSPKCLIDIYMDPLIKELQNLWHVDVLTSDNAKNEIFTMHAALMWTVNDLSTYGMVSRWSTAGVMVCLVCMEDIHAFYLQNGRKVCYFNYHRQFLPLDHPYHRKKKAVTKNRVERNVAYPRLMGEQIRD</sequence>